<accession>A0A4U8YYI9</accession>
<dbReference type="EMBL" id="LR536450">
    <property type="protein sequence ID" value="VFU08512.1"/>
    <property type="molecule type" value="Genomic_DNA"/>
</dbReference>
<dbReference type="OrthoDB" id="8436659at2"/>
<dbReference type="GO" id="GO:0008233">
    <property type="term" value="F:peptidase activity"/>
    <property type="evidence" value="ECO:0007669"/>
    <property type="project" value="UniProtKB-KW"/>
</dbReference>
<organism evidence="1 2">
    <name type="scientific">Methylocella tundrae</name>
    <dbReference type="NCBI Taxonomy" id="227605"/>
    <lineage>
        <taxon>Bacteria</taxon>
        <taxon>Pseudomonadati</taxon>
        <taxon>Pseudomonadota</taxon>
        <taxon>Alphaproteobacteria</taxon>
        <taxon>Hyphomicrobiales</taxon>
        <taxon>Beijerinckiaceae</taxon>
        <taxon>Methylocella</taxon>
    </lineage>
</organism>
<proteinExistence type="predicted"/>
<evidence type="ECO:0000313" key="1">
    <source>
        <dbReference type="EMBL" id="VFU08512.1"/>
    </source>
</evidence>
<dbReference type="AlphaFoldDB" id="A0A4U8YYI9"/>
<sequence length="101" mass="10761">MVSPAGHANFAEPSSIEACAIHEIDPPSEDGIRRVRHDCNDGYGGSGSGLFDEAGHLVAMQSASLDMNRRLAFDIGLHYGSAILIEGKLLDAIMQKVNARP</sequence>
<reference evidence="1 2" key="1">
    <citation type="submission" date="2019-03" db="EMBL/GenBank/DDBJ databases">
        <authorList>
            <person name="Kox A.R. M."/>
        </authorList>
    </citation>
    <scope>NUCLEOTIDE SEQUENCE [LARGE SCALE GENOMIC DNA]</scope>
    <source>
        <strain evidence="1">MTUNDRAET4 annotated genome</strain>
    </source>
</reference>
<gene>
    <name evidence="1" type="ORF">MTUNDRAET4_1619</name>
</gene>
<evidence type="ECO:0000313" key="2">
    <source>
        <dbReference type="Proteomes" id="UP000294360"/>
    </source>
</evidence>
<protein>
    <submittedName>
        <fullName evidence="1">Serine protease</fullName>
    </submittedName>
</protein>
<dbReference type="KEGG" id="mtun:MTUNDRAET4_1619"/>
<keyword evidence="1" id="KW-0378">Hydrolase</keyword>
<dbReference type="Proteomes" id="UP000294360">
    <property type="component" value="Chromosome"/>
</dbReference>
<name>A0A4U8YYI9_METTU</name>
<dbReference type="RefSeq" id="WP_134488511.1">
    <property type="nucleotide sequence ID" value="NZ_CP139089.1"/>
</dbReference>
<dbReference type="GO" id="GO:0006508">
    <property type="term" value="P:proteolysis"/>
    <property type="evidence" value="ECO:0007669"/>
    <property type="project" value="UniProtKB-KW"/>
</dbReference>
<keyword evidence="1" id="KW-0645">Protease</keyword>